<evidence type="ECO:0000256" key="4">
    <source>
        <dbReference type="SAM" id="Phobius"/>
    </source>
</evidence>
<evidence type="ECO:0000313" key="5">
    <source>
        <dbReference type="EMBL" id="KPJ69295.1"/>
    </source>
</evidence>
<feature type="transmembrane region" description="Helical" evidence="4">
    <location>
        <begin position="229"/>
        <end position="256"/>
    </location>
</feature>
<dbReference type="PROSITE" id="PS00061">
    <property type="entry name" value="ADH_SHORT"/>
    <property type="match status" value="1"/>
</dbReference>
<comment type="similarity">
    <text evidence="1 3">Belongs to the short-chain dehydrogenases/reductases (SDR) family.</text>
</comment>
<dbReference type="SUPFAM" id="SSF51735">
    <property type="entry name" value="NAD(P)-binding Rossmann-fold domains"/>
    <property type="match status" value="1"/>
</dbReference>
<protein>
    <recommendedName>
        <fullName evidence="7">SDR family oxidoreductase</fullName>
    </recommendedName>
</protein>
<keyword evidence="4" id="KW-0472">Membrane</keyword>
<dbReference type="InterPro" id="IPR020904">
    <property type="entry name" value="Sc_DH/Rdtase_CS"/>
</dbReference>
<dbReference type="CDD" id="cd05233">
    <property type="entry name" value="SDR_c"/>
    <property type="match status" value="1"/>
</dbReference>
<evidence type="ECO:0008006" key="7">
    <source>
        <dbReference type="Google" id="ProtNLM"/>
    </source>
</evidence>
<keyword evidence="4" id="KW-0812">Transmembrane</keyword>
<sequence>MLKEKVIIITGAAGGIGSATANLFAHHGAILILTDVDREKLKKLGEVLKHWGTKALTIEHDVRDSESWESLMERVVKEFGKIDVLINNAGVIQPGPAEMIKLDEVKHQVSVNLLGTIYGCRSALRIMKVQKFGKIVNVASLGGIVPMPGEAVYSATKYAIRGYSLSLHAELHNSPLEIAVVCPDSVDTPQLDYELLFDEAVLSFIGEPLKPEKVAKGILRAVNKKKPEMLIPTGMGIFCRFGMSFPRLFFFLLPLLKKIGTSTIKKRRKEKERDR</sequence>
<dbReference type="PANTHER" id="PTHR44196">
    <property type="entry name" value="DEHYDROGENASE/REDUCTASE SDR FAMILY MEMBER 7B"/>
    <property type="match status" value="1"/>
</dbReference>
<accession>A0A0S7Y4A1</accession>
<dbReference type="EMBL" id="LIZX01000027">
    <property type="protein sequence ID" value="KPJ69295.1"/>
    <property type="molecule type" value="Genomic_DNA"/>
</dbReference>
<comment type="caution">
    <text evidence="5">The sequence shown here is derived from an EMBL/GenBank/DDBJ whole genome shotgun (WGS) entry which is preliminary data.</text>
</comment>
<evidence type="ECO:0000313" key="6">
    <source>
        <dbReference type="Proteomes" id="UP000051861"/>
    </source>
</evidence>
<dbReference type="InterPro" id="IPR002347">
    <property type="entry name" value="SDR_fam"/>
</dbReference>
<reference evidence="5 6" key="1">
    <citation type="journal article" date="2015" name="Microbiome">
        <title>Genomic resolution of linkages in carbon, nitrogen, and sulfur cycling among widespread estuary sediment bacteria.</title>
        <authorList>
            <person name="Baker B.J."/>
            <person name="Lazar C.S."/>
            <person name="Teske A.P."/>
            <person name="Dick G.J."/>
        </authorList>
    </citation>
    <scope>NUCLEOTIDE SEQUENCE [LARGE SCALE GENOMIC DNA]</scope>
    <source>
        <strain evidence="5">DG_54_3</strain>
    </source>
</reference>
<dbReference type="Proteomes" id="UP000051861">
    <property type="component" value="Unassembled WGS sequence"/>
</dbReference>
<dbReference type="PRINTS" id="PR00081">
    <property type="entry name" value="GDHRDH"/>
</dbReference>
<dbReference type="Gene3D" id="3.40.50.720">
    <property type="entry name" value="NAD(P)-binding Rossmann-like Domain"/>
    <property type="match status" value="1"/>
</dbReference>
<organism evidence="5 6">
    <name type="scientific">candidate division WOR-1 bacterium DG_54_3</name>
    <dbReference type="NCBI Taxonomy" id="1703775"/>
    <lineage>
        <taxon>Bacteria</taxon>
        <taxon>Bacillati</taxon>
        <taxon>Saganbacteria</taxon>
    </lineage>
</organism>
<dbReference type="GO" id="GO:0016020">
    <property type="term" value="C:membrane"/>
    <property type="evidence" value="ECO:0007669"/>
    <property type="project" value="TreeGrafter"/>
</dbReference>
<gene>
    <name evidence="5" type="ORF">AMJ44_04140</name>
</gene>
<name>A0A0S7Y4A1_UNCSA</name>
<dbReference type="AlphaFoldDB" id="A0A0S7Y4A1"/>
<evidence type="ECO:0000256" key="2">
    <source>
        <dbReference type="ARBA" id="ARBA00023002"/>
    </source>
</evidence>
<dbReference type="PANTHER" id="PTHR44196:SF1">
    <property type="entry name" value="DEHYDROGENASE_REDUCTASE SDR FAMILY MEMBER 7B"/>
    <property type="match status" value="1"/>
</dbReference>
<evidence type="ECO:0000256" key="3">
    <source>
        <dbReference type="RuleBase" id="RU000363"/>
    </source>
</evidence>
<dbReference type="InterPro" id="IPR036291">
    <property type="entry name" value="NAD(P)-bd_dom_sf"/>
</dbReference>
<dbReference type="GO" id="GO:0016491">
    <property type="term" value="F:oxidoreductase activity"/>
    <property type="evidence" value="ECO:0007669"/>
    <property type="project" value="UniProtKB-KW"/>
</dbReference>
<proteinExistence type="inferred from homology"/>
<evidence type="ECO:0000256" key="1">
    <source>
        <dbReference type="ARBA" id="ARBA00006484"/>
    </source>
</evidence>
<dbReference type="PRINTS" id="PR00080">
    <property type="entry name" value="SDRFAMILY"/>
</dbReference>
<keyword evidence="2" id="KW-0560">Oxidoreductase</keyword>
<dbReference type="Pfam" id="PF00106">
    <property type="entry name" value="adh_short"/>
    <property type="match status" value="1"/>
</dbReference>
<keyword evidence="4" id="KW-1133">Transmembrane helix</keyword>